<keyword evidence="2" id="KW-1185">Reference proteome</keyword>
<evidence type="ECO:0000313" key="1">
    <source>
        <dbReference type="EMBL" id="KAL2783788.1"/>
    </source>
</evidence>
<name>A0ABR4FKK7_9EURO</name>
<comment type="caution">
    <text evidence="1">The sequence shown here is derived from an EMBL/GenBank/DDBJ whole genome shotgun (WGS) entry which is preliminary data.</text>
</comment>
<reference evidence="1 2" key="1">
    <citation type="submission" date="2024-07" db="EMBL/GenBank/DDBJ databases">
        <title>Section-level genome sequencing and comparative genomics of Aspergillus sections Usti and Cavernicolus.</title>
        <authorList>
            <consortium name="Lawrence Berkeley National Laboratory"/>
            <person name="Nybo J.L."/>
            <person name="Vesth T.C."/>
            <person name="Theobald S."/>
            <person name="Frisvad J.C."/>
            <person name="Larsen T.O."/>
            <person name="Kjaerboelling I."/>
            <person name="Rothschild-Mancinelli K."/>
            <person name="Lyhne E.K."/>
            <person name="Kogle M.E."/>
            <person name="Barry K."/>
            <person name="Clum A."/>
            <person name="Na H."/>
            <person name="Ledsgaard L."/>
            <person name="Lin J."/>
            <person name="Lipzen A."/>
            <person name="Kuo A."/>
            <person name="Riley R."/>
            <person name="Mondo S."/>
            <person name="Labutti K."/>
            <person name="Haridas S."/>
            <person name="Pangalinan J."/>
            <person name="Salamov A.A."/>
            <person name="Simmons B.A."/>
            <person name="Magnuson J.K."/>
            <person name="Chen J."/>
            <person name="Drula E."/>
            <person name="Henrissat B."/>
            <person name="Wiebenga A."/>
            <person name="Lubbers R.J."/>
            <person name="Gomes A.C."/>
            <person name="Makela M.R."/>
            <person name="Stajich J."/>
            <person name="Grigoriev I.V."/>
            <person name="Mortensen U.H."/>
            <person name="De Vries R.P."/>
            <person name="Baker S.E."/>
            <person name="Andersen M.R."/>
        </authorList>
    </citation>
    <scope>NUCLEOTIDE SEQUENCE [LARGE SCALE GENOMIC DNA]</scope>
    <source>
        <strain evidence="1 2">CBS 209.92</strain>
    </source>
</reference>
<dbReference type="EMBL" id="JBFTWV010000211">
    <property type="protein sequence ID" value="KAL2783788.1"/>
    <property type="molecule type" value="Genomic_DNA"/>
</dbReference>
<protein>
    <submittedName>
        <fullName evidence="1">Uncharacterized protein</fullName>
    </submittedName>
</protein>
<evidence type="ECO:0000313" key="2">
    <source>
        <dbReference type="Proteomes" id="UP001610563"/>
    </source>
</evidence>
<proteinExistence type="predicted"/>
<accession>A0ABR4FKK7</accession>
<sequence>MFCYSQHVSASIKKVVQSLLAAADQTDMTGLPPVTTRTSMRGFENDSVIASQVPTDSCCSKSASPAATTRFCVPVRRRNDKRINEIILVVQ</sequence>
<organism evidence="1 2">
    <name type="scientific">Aspergillus keveii</name>
    <dbReference type="NCBI Taxonomy" id="714993"/>
    <lineage>
        <taxon>Eukaryota</taxon>
        <taxon>Fungi</taxon>
        <taxon>Dikarya</taxon>
        <taxon>Ascomycota</taxon>
        <taxon>Pezizomycotina</taxon>
        <taxon>Eurotiomycetes</taxon>
        <taxon>Eurotiomycetidae</taxon>
        <taxon>Eurotiales</taxon>
        <taxon>Aspergillaceae</taxon>
        <taxon>Aspergillus</taxon>
        <taxon>Aspergillus subgen. Nidulantes</taxon>
    </lineage>
</organism>
<gene>
    <name evidence="1" type="ORF">BJX66DRAFT_317876</name>
</gene>
<dbReference type="Proteomes" id="UP001610563">
    <property type="component" value="Unassembled WGS sequence"/>
</dbReference>